<dbReference type="Proteomes" id="UP000702425">
    <property type="component" value="Unassembled WGS sequence"/>
</dbReference>
<gene>
    <name evidence="1" type="ORF">E5S67_03293</name>
</gene>
<comment type="caution">
    <text evidence="1">The sequence shown here is derived from an EMBL/GenBank/DDBJ whole genome shotgun (WGS) entry which is preliminary data.</text>
</comment>
<proteinExistence type="predicted"/>
<sequence>MQSDYSRLVELLISGQSASKGSYDHLNWKLILDGGESNPTFAQLTSLHESLHYALNHSTVYGNILIAIAYLARETQNHEYLELLRALTNNCRESHEIYATYTSLLAFQASENHSLNRETFIDQYPEYKKYINQAESLLPQRASIFLKIIALESIIKACLQNPIFYAVCLPNIRDFSVAKIRTKHYPDSRLRLISAVLNQKHWDKWLEVFIENNNSFDTNYLLCILTRNDFKFSSISDTEYENLSEELSAYLDASMKEMFSQVGQECFITGEHLGYLDELLSAVNKIYPFERARIPLIANTESESLLYDLKSFTREALYIAESPIEMRIYDFSSIERREWENLSNTSGEIKYYFLVSRTKESLINQYSISDQDRELLLKNEEDFVVGFRKYDLENGQKVIRIYLLEEAEQLIEVDNYSAIKIFSNTSMILMATKQWTNKWREVINKVGQKTILFDLSPFEHIERTLINRYEQINLNLVSLQSEEISVITLVFSCERDNDSILFLAPCSELTASAIIYFVESFKLGEKLSQDAEKFEHYKADVSLVLKHLMQEEMCFSFNAMQSNFARKEFDNDGFH</sequence>
<reference evidence="1 2" key="1">
    <citation type="journal article" date="2020" name="Sci. Rep.">
        <title>A novel cyanobacterial geosmin producer, revising GeoA distribution and dispersion patterns in Bacteria.</title>
        <authorList>
            <person name="Churro C."/>
            <person name="Semedo-Aguiar A.P."/>
            <person name="Silva A.D."/>
            <person name="Pereira-Leal J.B."/>
            <person name="Leite R.B."/>
        </authorList>
    </citation>
    <scope>NUCLEOTIDE SEQUENCE [LARGE SCALE GENOMIC DNA]</scope>
    <source>
        <strain evidence="1 2">IPMA8</strain>
    </source>
</reference>
<dbReference type="EMBL" id="SRRZ01000058">
    <property type="protein sequence ID" value="NQE35558.1"/>
    <property type="molecule type" value="Genomic_DNA"/>
</dbReference>
<accession>A0ABX2CZE3</accession>
<evidence type="ECO:0000313" key="2">
    <source>
        <dbReference type="Proteomes" id="UP000702425"/>
    </source>
</evidence>
<name>A0ABX2CZE3_9CYAN</name>
<protein>
    <submittedName>
        <fullName evidence="1">Uncharacterized protein</fullName>
    </submittedName>
</protein>
<dbReference type="RefSeq" id="WP_172189048.1">
    <property type="nucleotide sequence ID" value="NZ_CAWPPK010000272.1"/>
</dbReference>
<evidence type="ECO:0000313" key="1">
    <source>
        <dbReference type="EMBL" id="NQE35558.1"/>
    </source>
</evidence>
<keyword evidence="2" id="KW-1185">Reference proteome</keyword>
<organism evidence="1 2">
    <name type="scientific">Microcoleus asticus IPMA8</name>
    <dbReference type="NCBI Taxonomy" id="2563858"/>
    <lineage>
        <taxon>Bacteria</taxon>
        <taxon>Bacillati</taxon>
        <taxon>Cyanobacteriota</taxon>
        <taxon>Cyanophyceae</taxon>
        <taxon>Oscillatoriophycideae</taxon>
        <taxon>Oscillatoriales</taxon>
        <taxon>Microcoleaceae</taxon>
        <taxon>Microcoleus</taxon>
        <taxon>Microcoleus asticus</taxon>
    </lineage>
</organism>